<evidence type="ECO:0000313" key="7">
    <source>
        <dbReference type="Proteomes" id="UP000186931"/>
    </source>
</evidence>
<evidence type="ECO:0000259" key="5">
    <source>
        <dbReference type="Pfam" id="PF01420"/>
    </source>
</evidence>
<dbReference type="PANTHER" id="PTHR30408:SF12">
    <property type="entry name" value="TYPE I RESTRICTION ENZYME MJAVIII SPECIFICITY SUBUNIT"/>
    <property type="match status" value="1"/>
</dbReference>
<protein>
    <recommendedName>
        <fullName evidence="5">Type I restriction modification DNA specificity domain-containing protein</fullName>
    </recommendedName>
</protein>
<proteinExistence type="inferred from homology"/>
<dbReference type="InterPro" id="IPR052021">
    <property type="entry name" value="Type-I_RS_S_subunit"/>
</dbReference>
<dbReference type="GO" id="GO:0009307">
    <property type="term" value="P:DNA restriction-modification system"/>
    <property type="evidence" value="ECO:0007669"/>
    <property type="project" value="UniProtKB-KW"/>
</dbReference>
<gene>
    <name evidence="6" type="ORF">BJN41_08010</name>
</gene>
<evidence type="ECO:0000313" key="6">
    <source>
        <dbReference type="EMBL" id="OFE44465.1"/>
    </source>
</evidence>
<keyword evidence="2" id="KW-0680">Restriction system</keyword>
<accession>A0A1E8E4B6</accession>
<dbReference type="AlphaFoldDB" id="A0A1E8E4B6"/>
<keyword evidence="4" id="KW-0175">Coiled coil</keyword>
<comment type="similarity">
    <text evidence="1">Belongs to the type-I restriction system S methylase family.</text>
</comment>
<dbReference type="SUPFAM" id="SSF116734">
    <property type="entry name" value="DNA methylase specificity domain"/>
    <property type="match status" value="1"/>
</dbReference>
<dbReference type="PANTHER" id="PTHR30408">
    <property type="entry name" value="TYPE-1 RESTRICTION ENZYME ECOKI SPECIFICITY PROTEIN"/>
    <property type="match status" value="1"/>
</dbReference>
<feature type="domain" description="Type I restriction modification DNA specificity" evidence="5">
    <location>
        <begin position="3"/>
        <end position="143"/>
    </location>
</feature>
<evidence type="ECO:0000256" key="1">
    <source>
        <dbReference type="ARBA" id="ARBA00010923"/>
    </source>
</evidence>
<dbReference type="Pfam" id="PF01420">
    <property type="entry name" value="Methylase_S"/>
    <property type="match status" value="1"/>
</dbReference>
<evidence type="ECO:0000256" key="2">
    <source>
        <dbReference type="ARBA" id="ARBA00022747"/>
    </source>
</evidence>
<dbReference type="Proteomes" id="UP000186931">
    <property type="component" value="Unassembled WGS sequence"/>
</dbReference>
<dbReference type="CDD" id="cd17521">
    <property type="entry name" value="RMtype1_S_Sau13435ORF2165P_TRD2-CR2_like"/>
    <property type="match status" value="1"/>
</dbReference>
<reference evidence="6 7" key="1">
    <citation type="submission" date="2016-10" db="EMBL/GenBank/DDBJ databases">
        <title>Genome of airborne Acinetobacter sp. 5-2Ac02 in the hospital environment: Species near to Acinetobacter towneri.</title>
        <authorList>
            <person name="Barbosa B."/>
            <person name="Fernandez-Garcia L."/>
            <person name="Gato E."/>
            <person name="Leao R."/>
            <person name="Albano R."/>
            <person name="Fernandez B."/>
            <person name="Fernandez-Cuenca F."/>
            <person name="Marques E."/>
            <person name="Tomas M."/>
        </authorList>
    </citation>
    <scope>NUCLEOTIDE SEQUENCE [LARGE SCALE GENOMIC DNA]</scope>
    <source>
        <strain evidence="6 7">5-2Ac02</strain>
    </source>
</reference>
<dbReference type="GO" id="GO:0003677">
    <property type="term" value="F:DNA binding"/>
    <property type="evidence" value="ECO:0007669"/>
    <property type="project" value="UniProtKB-KW"/>
</dbReference>
<dbReference type="STRING" id="202956.BJN41_08010"/>
<comment type="caution">
    <text evidence="6">The sequence shown here is derived from an EMBL/GenBank/DDBJ whole genome shotgun (WGS) entry which is preliminary data.</text>
</comment>
<keyword evidence="3" id="KW-0238">DNA-binding</keyword>
<dbReference type="InterPro" id="IPR000055">
    <property type="entry name" value="Restrct_endonuc_typeI_TRD"/>
</dbReference>
<feature type="coiled-coil region" evidence="4">
    <location>
        <begin position="125"/>
        <end position="152"/>
    </location>
</feature>
<dbReference type="EMBL" id="MKQS01000003">
    <property type="protein sequence ID" value="OFE44465.1"/>
    <property type="molecule type" value="Genomic_DNA"/>
</dbReference>
<evidence type="ECO:0000256" key="4">
    <source>
        <dbReference type="SAM" id="Coils"/>
    </source>
</evidence>
<organism evidence="6 7">
    <name type="scientific">Acinetobacter towneri</name>
    <dbReference type="NCBI Taxonomy" id="202956"/>
    <lineage>
        <taxon>Bacteria</taxon>
        <taxon>Pseudomonadati</taxon>
        <taxon>Pseudomonadota</taxon>
        <taxon>Gammaproteobacteria</taxon>
        <taxon>Moraxellales</taxon>
        <taxon>Moraxellaceae</taxon>
        <taxon>Acinetobacter</taxon>
    </lineage>
</organism>
<sequence>MIDYRYIRITDITSDGQLNDDFHTAKNIENKYILEDGDVLFARSGNTVGKTFLYKSSFGKAIYAGYLIRFKPLKEFLLPKFLEILTKGDVYKKWVADSQTGSSQPNINGQLYSNFMIPVPPLTEQEKIVQQIEALEMQIAQAQQVIDAAPQQKQAILQKYL</sequence>
<dbReference type="Gene3D" id="3.90.220.20">
    <property type="entry name" value="DNA methylase specificity domains"/>
    <property type="match status" value="1"/>
</dbReference>
<dbReference type="InterPro" id="IPR044946">
    <property type="entry name" value="Restrct_endonuc_typeI_TRD_sf"/>
</dbReference>
<name>A0A1E8E4B6_9GAMM</name>
<evidence type="ECO:0000256" key="3">
    <source>
        <dbReference type="ARBA" id="ARBA00023125"/>
    </source>
</evidence>